<sequence length="2038" mass="220894">MASTAEVNETGDGIGSAPLTPVMHTFDVDSTGFNTFQQSVVVRAPAEASREQLTSVLQALLDHHDVLRARLSGPVGDRHLEISEPGTLDAASCIERVDMSDLDAGGLAAAVSSGMRRAQDLLDPTAGVMLRAVWFDAGPDTPGRLLLVAHHLVIDGVSWRILLPDLTTAWQAITQGHSATLTPTGTSFRRWSHLLTENAQSNTRTNELTQWEKLLQDPEPPLGTRELDPARDTVGTAASATWTLPTTETTPLLTTLPALYSCGVNDVLLTGLALAFTQWRQTKQPEEHHSLLIDLEGHGRQEITPGIDLSRTVGWFTSIHPARLDLGTMNSSMGAALKAVKEQLRSVPDTGIGHGMLRHLNRHTAQRLEKLPQPQIAFNYLGRFPAPQDADWAVAVDAEVLTAGADDRLPLAHALSVNAVTHDHLDGPQLTITCTWAGELLAEQDVRLLGDAWVAALNALAEHAQDPHAGGRTPSDLPLVSVTQQEIDRFEEQSEVSDILPLSSLQEGLLFHAVYDEQGTDVYVVQLALELEGRVDARRLRSAGRALLRRYPNLSAGFVTRGTGQPVQVIPAEVQLPWHEVDLRAFTDDDRSARLDDVVAAETARRFDMKQPPLLRFALARLDAERYTFVLTFHHILLDGWSMPVVIHELFALYGSGGDDADLPRVAPYRDYLSWLASRDREATRAAWAKTLSGLEEPCRLVPSESGNVATAPEQVLRSVSAELTGALQERARSRGLTMNTLAQGAWALLLGALTGRDDIVFGTTVSGRPPELPGIESMVGLFINTVPVRIRLDSTETLLDLLTRIQREQTDLLDHQYLSLAEIQHTAGIGELFDTTTVFENYPLDAENLAGPTDGLRLVKAEGRDATHYPLSLAVLPGRELQLKLGYRPDLLDADTVADIAARFLRVLERIATHPDQWIGRIDLLSDDERHRMLVEWNATHGDAEPRCLADMFESVVADSPERTALVFGDESLTYADLNRKANRLAHHLITHGIGPEQTVALAIPRSPDMVIAVLAVTKTGAAYLPVDANYPADRIAYMLHDAQPVHLLTTSTTARQLPPHTTPQLLLDTPHTTTVLADHSDTNPTDTDRTHPLHPHNTAYVIYTSGSTGRPKGVMVSHTGIHSLAVAQIERFGIDASSRLLQFASFSFDAAVSELATTLLAGAALVLGPADGPLAGPELARLLSRQRVTHVTLPPAALHAFPEGIGLPDGCTLVVAGEAVSGELAAQWSQGRRMINAYGPTESTVCVAMSEPLAGGDQPPIGRPIMNTRVYVLDASLRPVPVGVVGELYVSGAGLARGYLGQRGLTAERFVADPYGEPGTRMYRTGDLVRWRTDGQLDYLGRADDQVKIRGFRIELGEIETALAAHPGIAQATALVRTDQPGEKRLIGYAVPAEGTTVDTAEIRRALAGSLPEYMVPSAIVTLDHLPLTSNGKLDRKALPAPDFASTVGDRAPRTPREQLLCDLFAEVLGLPHVGIDDSFFDLGGDSIVSIQLVSRAREAGLVITPRDVFQCQTVAELAGTAQDVASTADVSEAGDGVGSAPLTPVMHTFDVDSTGFDAFQQSVVLRAPATASREQLTSVLQALLDHHDALRARLSGPVGDRHLEILEPGSVDADSCMERVDVSEVATEDLAPVISEGMRRAQDLLDPTAGVMLRAAWFDAGPNTPGRLLLVAHHLVIDGVSWRILLPDLTTAWQAITQGNPVTLTPTGTSFRRWSQLLTEDAQSEVRTSELTQWEKLLQEPKPLLGTRELDPARDTLSTAASATWTLTPTQTAPLLTSLPALYSCGINDVLLTGLALAHTQWRQTKEPEQHRDEHRQEHHSLLVDLEGHGRQEITPGVDLTRTVGWFTTTHPARLDLGMVAIGAWSLDAAVAGEALKHIKEQLRTVPDTGIGYGLLRHLNPHTAQRLEKLPRPQIAFNYLGRFSAPQDADWAMTAENAAIEGAGDGRMPLHHALEINAITHDHADGPQLTITCTWAGELLAEQDVRNLGDAWVTALTALAEHARDPHAGGRTPSDMPLLELSQSEIDEFEDELGS</sequence>
<dbReference type="Gene3D" id="3.40.50.980">
    <property type="match status" value="2"/>
</dbReference>
<evidence type="ECO:0000256" key="1">
    <source>
        <dbReference type="ARBA" id="ARBA00001957"/>
    </source>
</evidence>
<proteinExistence type="predicted"/>
<dbReference type="CDD" id="cd19543">
    <property type="entry name" value="DCL_NRPS"/>
    <property type="match status" value="1"/>
</dbReference>
<name>A0ABT7JBF5_9ACTN</name>
<dbReference type="NCBIfam" id="TIGR01720">
    <property type="entry name" value="NRPS-para261"/>
    <property type="match status" value="2"/>
</dbReference>
<keyword evidence="5" id="KW-0045">Antibiotic biosynthesis</keyword>
<comment type="cofactor">
    <cofactor evidence="1">
        <name>pantetheine 4'-phosphate</name>
        <dbReference type="ChEBI" id="CHEBI:47942"/>
    </cofactor>
</comment>
<dbReference type="InterPro" id="IPR010060">
    <property type="entry name" value="NRPS_synth"/>
</dbReference>
<keyword evidence="4" id="KW-0677">Repeat</keyword>
<evidence type="ECO:0000256" key="6">
    <source>
        <dbReference type="SAM" id="MobiDB-lite"/>
    </source>
</evidence>
<dbReference type="InterPro" id="IPR006162">
    <property type="entry name" value="Ppantetheine_attach_site"/>
</dbReference>
<dbReference type="PROSITE" id="PS00455">
    <property type="entry name" value="AMP_BINDING"/>
    <property type="match status" value="1"/>
</dbReference>
<dbReference type="Gene3D" id="2.30.38.10">
    <property type="entry name" value="Luciferase, Domain 3"/>
    <property type="match status" value="1"/>
</dbReference>
<dbReference type="InterPro" id="IPR020845">
    <property type="entry name" value="AMP-binding_CS"/>
</dbReference>
<dbReference type="PROSITE" id="PS50075">
    <property type="entry name" value="CARRIER"/>
    <property type="match status" value="1"/>
</dbReference>
<feature type="domain" description="Carrier" evidence="7">
    <location>
        <begin position="1454"/>
        <end position="1528"/>
    </location>
</feature>
<evidence type="ECO:0000256" key="3">
    <source>
        <dbReference type="ARBA" id="ARBA00022553"/>
    </source>
</evidence>
<dbReference type="Pfam" id="PF00668">
    <property type="entry name" value="Condensation"/>
    <property type="match status" value="3"/>
</dbReference>
<evidence type="ECO:0000256" key="5">
    <source>
        <dbReference type="ARBA" id="ARBA00023194"/>
    </source>
</evidence>
<dbReference type="CDD" id="cd19534">
    <property type="entry name" value="E_NRPS"/>
    <property type="match status" value="2"/>
</dbReference>
<dbReference type="Gene3D" id="1.10.1200.10">
    <property type="entry name" value="ACP-like"/>
    <property type="match status" value="1"/>
</dbReference>
<dbReference type="Proteomes" id="UP001241926">
    <property type="component" value="Unassembled WGS sequence"/>
</dbReference>
<dbReference type="PROSITE" id="PS00012">
    <property type="entry name" value="PHOSPHOPANTETHEINE"/>
    <property type="match status" value="1"/>
</dbReference>
<dbReference type="Pfam" id="PF13193">
    <property type="entry name" value="AMP-binding_C"/>
    <property type="match status" value="1"/>
</dbReference>
<evidence type="ECO:0000313" key="8">
    <source>
        <dbReference type="EMBL" id="MDL2082189.1"/>
    </source>
</evidence>
<organism evidence="8 9">
    <name type="scientific">Streptomyces fuscus</name>
    <dbReference type="NCBI Taxonomy" id="3048495"/>
    <lineage>
        <taxon>Bacteria</taxon>
        <taxon>Bacillati</taxon>
        <taxon>Actinomycetota</taxon>
        <taxon>Actinomycetes</taxon>
        <taxon>Kitasatosporales</taxon>
        <taxon>Streptomycetaceae</taxon>
        <taxon>Streptomyces</taxon>
    </lineage>
</organism>
<keyword evidence="2" id="KW-0596">Phosphopantetheine</keyword>
<dbReference type="SUPFAM" id="SSF47336">
    <property type="entry name" value="ACP-like"/>
    <property type="match status" value="1"/>
</dbReference>
<feature type="region of interest" description="Disordered" evidence="6">
    <location>
        <begin position="1"/>
        <end position="20"/>
    </location>
</feature>
<dbReference type="Gene3D" id="3.30.559.10">
    <property type="entry name" value="Chloramphenicol acetyltransferase-like domain"/>
    <property type="match status" value="3"/>
</dbReference>
<dbReference type="CDD" id="cd17652">
    <property type="entry name" value="A_NRPS_CmdD_like"/>
    <property type="match status" value="1"/>
</dbReference>
<reference evidence="8 9" key="1">
    <citation type="submission" date="2023-05" db="EMBL/GenBank/DDBJ databases">
        <title>Streptomyces fuscus sp. nov., a brown-black pigment producing actinomyces isolated from dry sand of Sea duck farm.</title>
        <authorList>
            <person name="Xie J."/>
            <person name="Shen N."/>
        </authorList>
    </citation>
    <scope>NUCLEOTIDE SEQUENCE [LARGE SCALE GENOMIC DNA]</scope>
    <source>
        <strain evidence="8 9">GXMU-J15</strain>
    </source>
</reference>
<dbReference type="InterPro" id="IPR009081">
    <property type="entry name" value="PP-bd_ACP"/>
</dbReference>
<dbReference type="SUPFAM" id="SSF52777">
    <property type="entry name" value="CoA-dependent acyltransferases"/>
    <property type="match status" value="6"/>
</dbReference>
<dbReference type="RefSeq" id="WP_285437265.1">
    <property type="nucleotide sequence ID" value="NZ_JASJUS010000088.1"/>
</dbReference>
<dbReference type="InterPro" id="IPR023213">
    <property type="entry name" value="CAT-like_dom_sf"/>
</dbReference>
<evidence type="ECO:0000256" key="4">
    <source>
        <dbReference type="ARBA" id="ARBA00022737"/>
    </source>
</evidence>
<dbReference type="NCBIfam" id="TIGR01733">
    <property type="entry name" value="AA-adenyl-dom"/>
    <property type="match status" value="1"/>
</dbReference>
<dbReference type="InterPro" id="IPR025110">
    <property type="entry name" value="AMP-bd_C"/>
</dbReference>
<keyword evidence="9" id="KW-1185">Reference proteome</keyword>
<dbReference type="Pfam" id="PF00501">
    <property type="entry name" value="AMP-binding"/>
    <property type="match status" value="1"/>
</dbReference>
<evidence type="ECO:0000313" key="9">
    <source>
        <dbReference type="Proteomes" id="UP001241926"/>
    </source>
</evidence>
<dbReference type="PANTHER" id="PTHR45527">
    <property type="entry name" value="NONRIBOSOMAL PEPTIDE SYNTHETASE"/>
    <property type="match status" value="1"/>
</dbReference>
<gene>
    <name evidence="8" type="ORF">QNN03_37865</name>
</gene>
<protein>
    <submittedName>
        <fullName evidence="8">Amino acid adenylation domain-containing protein</fullName>
    </submittedName>
</protein>
<dbReference type="InterPro" id="IPR010071">
    <property type="entry name" value="AA_adenyl_dom"/>
</dbReference>
<comment type="caution">
    <text evidence="8">The sequence shown here is derived from an EMBL/GenBank/DDBJ whole genome shotgun (WGS) entry which is preliminary data.</text>
</comment>
<dbReference type="PANTHER" id="PTHR45527:SF1">
    <property type="entry name" value="FATTY ACID SYNTHASE"/>
    <property type="match status" value="1"/>
</dbReference>
<dbReference type="InterPro" id="IPR036736">
    <property type="entry name" value="ACP-like_sf"/>
</dbReference>
<evidence type="ECO:0000256" key="2">
    <source>
        <dbReference type="ARBA" id="ARBA00022450"/>
    </source>
</evidence>
<dbReference type="InterPro" id="IPR001242">
    <property type="entry name" value="Condensation_dom"/>
</dbReference>
<dbReference type="SMART" id="SM00823">
    <property type="entry name" value="PKS_PP"/>
    <property type="match status" value="1"/>
</dbReference>
<dbReference type="InterPro" id="IPR020806">
    <property type="entry name" value="PKS_PP-bd"/>
</dbReference>
<dbReference type="EMBL" id="JASJUS010000088">
    <property type="protein sequence ID" value="MDL2082189.1"/>
    <property type="molecule type" value="Genomic_DNA"/>
</dbReference>
<dbReference type="InterPro" id="IPR000873">
    <property type="entry name" value="AMP-dep_synth/lig_dom"/>
</dbReference>
<dbReference type="Pfam" id="PF00550">
    <property type="entry name" value="PP-binding"/>
    <property type="match status" value="1"/>
</dbReference>
<dbReference type="Gene3D" id="3.30.559.30">
    <property type="entry name" value="Nonribosomal peptide synthetase, condensation domain"/>
    <property type="match status" value="3"/>
</dbReference>
<accession>A0ABT7JBF5</accession>
<dbReference type="SUPFAM" id="SSF56801">
    <property type="entry name" value="Acetyl-CoA synthetase-like"/>
    <property type="match status" value="1"/>
</dbReference>
<keyword evidence="3" id="KW-0597">Phosphoprotein</keyword>
<dbReference type="Gene3D" id="3.30.300.30">
    <property type="match status" value="1"/>
</dbReference>
<dbReference type="InterPro" id="IPR045851">
    <property type="entry name" value="AMP-bd_C_sf"/>
</dbReference>
<evidence type="ECO:0000259" key="7">
    <source>
        <dbReference type="PROSITE" id="PS50075"/>
    </source>
</evidence>